<evidence type="ECO:0000313" key="3">
    <source>
        <dbReference type="Proteomes" id="UP000006701"/>
    </source>
</evidence>
<dbReference type="AlphaFoldDB" id="A1CFB4"/>
<name>A1CFB4_ASPCL</name>
<feature type="region of interest" description="Disordered" evidence="1">
    <location>
        <begin position="1"/>
        <end position="79"/>
    </location>
</feature>
<sequence>MAPPRTSKAEPEDESSSTSRSTSPESMEQSDSDRKPEDSTSSSSESEESSGSESESVTSIPEKKVKISHTASSNGSIYPTVAYKPPSGFKAVKKQLPPSSTTSSLLSDLRGKQLFHITAPASLPLSKVKEVSLAKILQGEPVLKHEGVQYGIPPENIGQGDLNGKNLLVYDSKTQTYHSAPATNIPTYHVQEMINIPTRSEMDNAVLAAAQDLVKPPRKQPKHLKMRFRPVGSGNAPPESLGSSSEESDGEEKASKASKGSKKGREERKRKHDHEEVDAAHSGGLPRKKTKKQTDSAEALASSQMDIDEKAGQEKSKKSSKKRDEKKRKKSEKS</sequence>
<dbReference type="OrthoDB" id="76224at2759"/>
<feature type="compositionally biased region" description="Basic residues" evidence="1">
    <location>
        <begin position="318"/>
        <end position="334"/>
    </location>
</feature>
<dbReference type="Gene3D" id="6.20.250.70">
    <property type="match status" value="1"/>
</dbReference>
<dbReference type="InterPro" id="IPR013240">
    <property type="entry name" value="DNA-dir_RNA_pol1_su_RPA34"/>
</dbReference>
<dbReference type="PANTHER" id="PTHR28155">
    <property type="entry name" value="ACR243WP"/>
    <property type="match status" value="1"/>
</dbReference>
<keyword evidence="3" id="KW-1185">Reference proteome</keyword>
<dbReference type="EMBL" id="DS027052">
    <property type="protein sequence ID" value="EAW11563.1"/>
    <property type="molecule type" value="Genomic_DNA"/>
</dbReference>
<dbReference type="Proteomes" id="UP000006701">
    <property type="component" value="Unassembled WGS sequence"/>
</dbReference>
<feature type="compositionally biased region" description="Low complexity" evidence="1">
    <location>
        <begin position="16"/>
        <end position="27"/>
    </location>
</feature>
<dbReference type="eggNOG" id="ENOG502SSMF">
    <property type="taxonomic scope" value="Eukaryota"/>
</dbReference>
<evidence type="ECO:0008006" key="4">
    <source>
        <dbReference type="Google" id="ProtNLM"/>
    </source>
</evidence>
<dbReference type="RefSeq" id="XP_001272989.1">
    <property type="nucleotide sequence ID" value="XM_001272988.1"/>
</dbReference>
<proteinExistence type="predicted"/>
<feature type="compositionally biased region" description="Basic and acidic residues" evidence="1">
    <location>
        <begin position="263"/>
        <end position="279"/>
    </location>
</feature>
<feature type="compositionally biased region" description="Basic residues" evidence="1">
    <location>
        <begin position="216"/>
        <end position="228"/>
    </location>
</feature>
<accession>A1CFB4</accession>
<dbReference type="GO" id="GO:0006360">
    <property type="term" value="P:transcription by RNA polymerase I"/>
    <property type="evidence" value="ECO:0007669"/>
    <property type="project" value="InterPro"/>
</dbReference>
<dbReference type="VEuPathDB" id="FungiDB:ACLA_092610"/>
<feature type="compositionally biased region" description="Basic and acidic residues" evidence="1">
    <location>
        <begin position="307"/>
        <end position="317"/>
    </location>
</feature>
<organism evidence="2 3">
    <name type="scientific">Aspergillus clavatus (strain ATCC 1007 / CBS 513.65 / DSM 816 / NCTC 3887 / NRRL 1 / QM 1276 / 107)</name>
    <dbReference type="NCBI Taxonomy" id="344612"/>
    <lineage>
        <taxon>Eukaryota</taxon>
        <taxon>Fungi</taxon>
        <taxon>Dikarya</taxon>
        <taxon>Ascomycota</taxon>
        <taxon>Pezizomycotina</taxon>
        <taxon>Eurotiomycetes</taxon>
        <taxon>Eurotiomycetidae</taxon>
        <taxon>Eurotiales</taxon>
        <taxon>Aspergillaceae</taxon>
        <taxon>Aspergillus</taxon>
        <taxon>Aspergillus subgen. Fumigati</taxon>
    </lineage>
</organism>
<dbReference type="PANTHER" id="PTHR28155:SF1">
    <property type="entry name" value="DNA-DIRECTED RNA POLYMERASE I SUBUNIT RPA34.5-DOMAIN-CONTAINING PROTEIN"/>
    <property type="match status" value="1"/>
</dbReference>
<feature type="region of interest" description="Disordered" evidence="1">
    <location>
        <begin position="212"/>
        <end position="334"/>
    </location>
</feature>
<protein>
    <recommendedName>
        <fullName evidence="4">DNA-directed RNA polymerase I subunit RPA34.5</fullName>
    </recommendedName>
</protein>
<dbReference type="HOGENOM" id="CLU_069203_0_0_1"/>
<gene>
    <name evidence="2" type="ORF">ACLA_092610</name>
</gene>
<dbReference type="OMA" id="LKMRFLP"/>
<dbReference type="InterPro" id="IPR053263">
    <property type="entry name" value="Euk_RPA34_RNAP_subunit"/>
</dbReference>
<evidence type="ECO:0000313" key="2">
    <source>
        <dbReference type="EMBL" id="EAW11563.1"/>
    </source>
</evidence>
<evidence type="ECO:0000256" key="1">
    <source>
        <dbReference type="SAM" id="MobiDB-lite"/>
    </source>
</evidence>
<dbReference type="GeneID" id="4705246"/>
<dbReference type="Pfam" id="PF08208">
    <property type="entry name" value="RNA_polI_A34"/>
    <property type="match status" value="1"/>
</dbReference>
<dbReference type="KEGG" id="act:ACLA_092610"/>
<reference evidence="2 3" key="1">
    <citation type="journal article" date="2008" name="PLoS Genet.">
        <title>Genomic islands in the pathogenic filamentous fungus Aspergillus fumigatus.</title>
        <authorList>
            <person name="Fedorova N.D."/>
            <person name="Khaldi N."/>
            <person name="Joardar V.S."/>
            <person name="Maiti R."/>
            <person name="Amedeo P."/>
            <person name="Anderson M.J."/>
            <person name="Crabtree J."/>
            <person name="Silva J.C."/>
            <person name="Badger J.H."/>
            <person name="Albarraq A."/>
            <person name="Angiuoli S."/>
            <person name="Bussey H."/>
            <person name="Bowyer P."/>
            <person name="Cotty P.J."/>
            <person name="Dyer P.S."/>
            <person name="Egan A."/>
            <person name="Galens K."/>
            <person name="Fraser-Liggett C.M."/>
            <person name="Haas B.J."/>
            <person name="Inman J.M."/>
            <person name="Kent R."/>
            <person name="Lemieux S."/>
            <person name="Malavazi I."/>
            <person name="Orvis J."/>
            <person name="Roemer T."/>
            <person name="Ronning C.M."/>
            <person name="Sundaram J.P."/>
            <person name="Sutton G."/>
            <person name="Turner G."/>
            <person name="Venter J.C."/>
            <person name="White O.R."/>
            <person name="Whitty B.R."/>
            <person name="Youngman P."/>
            <person name="Wolfe K.H."/>
            <person name="Goldman G.H."/>
            <person name="Wortman J.R."/>
            <person name="Jiang B."/>
            <person name="Denning D.W."/>
            <person name="Nierman W.C."/>
        </authorList>
    </citation>
    <scope>NUCLEOTIDE SEQUENCE [LARGE SCALE GENOMIC DNA]</scope>
    <source>
        <strain evidence="3">ATCC 1007 / CBS 513.65 / DSM 816 / NCTC 3887 / NRRL 1</strain>
    </source>
</reference>